<comment type="caution">
    <text evidence="4">The sequence shown here is derived from an EMBL/GenBank/DDBJ whole genome shotgun (WGS) entry which is preliminary data.</text>
</comment>
<evidence type="ECO:0000313" key="4">
    <source>
        <dbReference type="EMBL" id="OGM08902.1"/>
    </source>
</evidence>
<dbReference type="Proteomes" id="UP000178735">
    <property type="component" value="Unassembled WGS sequence"/>
</dbReference>
<feature type="domain" description="HTH tetR-type" evidence="3">
    <location>
        <begin position="11"/>
        <end position="71"/>
    </location>
</feature>
<dbReference type="Pfam" id="PF00440">
    <property type="entry name" value="TetR_N"/>
    <property type="match status" value="1"/>
</dbReference>
<dbReference type="InterPro" id="IPR009057">
    <property type="entry name" value="Homeodomain-like_sf"/>
</dbReference>
<dbReference type="PRINTS" id="PR00455">
    <property type="entry name" value="HTHTETR"/>
</dbReference>
<reference evidence="4 5" key="1">
    <citation type="journal article" date="2016" name="Nat. Commun.">
        <title>Thousands of microbial genomes shed light on interconnected biogeochemical processes in an aquifer system.</title>
        <authorList>
            <person name="Anantharaman K."/>
            <person name="Brown C.T."/>
            <person name="Hug L.A."/>
            <person name="Sharon I."/>
            <person name="Castelle C.J."/>
            <person name="Probst A.J."/>
            <person name="Thomas B.C."/>
            <person name="Singh A."/>
            <person name="Wilkins M.J."/>
            <person name="Karaoz U."/>
            <person name="Brodie E.L."/>
            <person name="Williams K.H."/>
            <person name="Hubbard S.S."/>
            <person name="Banfield J.F."/>
        </authorList>
    </citation>
    <scope>NUCLEOTIDE SEQUENCE [LARGE SCALE GENOMIC DNA]</scope>
</reference>
<proteinExistence type="predicted"/>
<dbReference type="GO" id="GO:0003700">
    <property type="term" value="F:DNA-binding transcription factor activity"/>
    <property type="evidence" value="ECO:0007669"/>
    <property type="project" value="TreeGrafter"/>
</dbReference>
<evidence type="ECO:0000256" key="1">
    <source>
        <dbReference type="ARBA" id="ARBA00023125"/>
    </source>
</evidence>
<sequence>MGCGIIKAEVPNRKHDVLKAAIKIFAKKGYPNATIRKIAARAGVSIGTIYFYYKNKAEILKEIFKRMDHMPIEAFIESKGNISDTKAFEELCRYVAEFVARDYSLMMLFFNEASKSAKLSDFFYSEFSRSVTDLSKLFDKYAEKGVFRGRNQKDSALFFITFVFSFVMFKEGPFKRQLKDLSYQDCAQTMTDVFLNGLLAEKKNGV</sequence>
<dbReference type="SUPFAM" id="SSF46689">
    <property type="entry name" value="Homeodomain-like"/>
    <property type="match status" value="1"/>
</dbReference>
<dbReference type="InterPro" id="IPR050109">
    <property type="entry name" value="HTH-type_TetR-like_transc_reg"/>
</dbReference>
<dbReference type="InterPro" id="IPR036271">
    <property type="entry name" value="Tet_transcr_reg_TetR-rel_C_sf"/>
</dbReference>
<dbReference type="AlphaFoldDB" id="A0A1F7X1D8"/>
<gene>
    <name evidence="4" type="ORF">A2008_00275</name>
</gene>
<evidence type="ECO:0000256" key="2">
    <source>
        <dbReference type="PROSITE-ProRule" id="PRU00335"/>
    </source>
</evidence>
<dbReference type="SUPFAM" id="SSF48498">
    <property type="entry name" value="Tetracyclin repressor-like, C-terminal domain"/>
    <property type="match status" value="1"/>
</dbReference>
<dbReference type="PROSITE" id="PS50977">
    <property type="entry name" value="HTH_TETR_2"/>
    <property type="match status" value="1"/>
</dbReference>
<evidence type="ECO:0000313" key="5">
    <source>
        <dbReference type="Proteomes" id="UP000178735"/>
    </source>
</evidence>
<dbReference type="Gene3D" id="1.10.357.10">
    <property type="entry name" value="Tetracycline Repressor, domain 2"/>
    <property type="match status" value="1"/>
</dbReference>
<dbReference type="STRING" id="1817813.A2008_00275"/>
<dbReference type="InterPro" id="IPR001647">
    <property type="entry name" value="HTH_TetR"/>
</dbReference>
<dbReference type="EMBL" id="MGFH01000001">
    <property type="protein sequence ID" value="OGM08902.1"/>
    <property type="molecule type" value="Genomic_DNA"/>
</dbReference>
<keyword evidence="1 2" id="KW-0238">DNA-binding</keyword>
<accession>A0A1F7X1D8</accession>
<name>A0A1F7X1D8_9BACT</name>
<organism evidence="4 5">
    <name type="scientific">Candidatus Wallbacteria bacterium GWC2_49_35</name>
    <dbReference type="NCBI Taxonomy" id="1817813"/>
    <lineage>
        <taxon>Bacteria</taxon>
        <taxon>Candidatus Walliibacteriota</taxon>
    </lineage>
</organism>
<evidence type="ECO:0000259" key="3">
    <source>
        <dbReference type="PROSITE" id="PS50977"/>
    </source>
</evidence>
<dbReference type="PANTHER" id="PTHR30055">
    <property type="entry name" value="HTH-TYPE TRANSCRIPTIONAL REGULATOR RUTR"/>
    <property type="match status" value="1"/>
</dbReference>
<dbReference type="PANTHER" id="PTHR30055:SF226">
    <property type="entry name" value="HTH-TYPE TRANSCRIPTIONAL REGULATOR PKSA"/>
    <property type="match status" value="1"/>
</dbReference>
<dbReference type="GO" id="GO:0000976">
    <property type="term" value="F:transcription cis-regulatory region binding"/>
    <property type="evidence" value="ECO:0007669"/>
    <property type="project" value="TreeGrafter"/>
</dbReference>
<protein>
    <recommendedName>
        <fullName evidence="3">HTH tetR-type domain-containing protein</fullName>
    </recommendedName>
</protein>
<feature type="DNA-binding region" description="H-T-H motif" evidence="2">
    <location>
        <begin position="34"/>
        <end position="53"/>
    </location>
</feature>